<dbReference type="EMBL" id="JALJOR010000002">
    <property type="protein sequence ID" value="KAK9823977.1"/>
    <property type="molecule type" value="Genomic_DNA"/>
</dbReference>
<feature type="compositionally biased region" description="Basic and acidic residues" evidence="1">
    <location>
        <begin position="1"/>
        <end position="13"/>
    </location>
</feature>
<feature type="region of interest" description="Disordered" evidence="1">
    <location>
        <begin position="135"/>
        <end position="175"/>
    </location>
</feature>
<evidence type="ECO:0000313" key="3">
    <source>
        <dbReference type="Proteomes" id="UP001489004"/>
    </source>
</evidence>
<comment type="caution">
    <text evidence="2">The sequence shown here is derived from an EMBL/GenBank/DDBJ whole genome shotgun (WGS) entry which is preliminary data.</text>
</comment>
<dbReference type="Proteomes" id="UP001489004">
    <property type="component" value="Unassembled WGS sequence"/>
</dbReference>
<feature type="region of interest" description="Disordered" evidence="1">
    <location>
        <begin position="1"/>
        <end position="61"/>
    </location>
</feature>
<sequence length="175" mass="18283">MASVMERPREFAHNSHASAPMRYPSTQGTSKQATIPTGSSPPSGIAYQGPYGSIVPAEPHTNTTVITAPPAFQEAAATETALSYSGPYAEHAHIAAYQEAPPTAYQGRYNHEPSAPMGIRTASSGLIAAELAPTRPGSPGVSGALDRVGSHDSGADAPVYHGRLNRRNQRSSMMA</sequence>
<proteinExistence type="predicted"/>
<evidence type="ECO:0000313" key="2">
    <source>
        <dbReference type="EMBL" id="KAK9823977.1"/>
    </source>
</evidence>
<organism evidence="2 3">
    <name type="scientific">[Myrmecia] bisecta</name>
    <dbReference type="NCBI Taxonomy" id="41462"/>
    <lineage>
        <taxon>Eukaryota</taxon>
        <taxon>Viridiplantae</taxon>
        <taxon>Chlorophyta</taxon>
        <taxon>core chlorophytes</taxon>
        <taxon>Trebouxiophyceae</taxon>
        <taxon>Trebouxiales</taxon>
        <taxon>Trebouxiaceae</taxon>
        <taxon>Myrmecia</taxon>
    </lineage>
</organism>
<dbReference type="AlphaFoldDB" id="A0AAW1QR98"/>
<protein>
    <submittedName>
        <fullName evidence="2">Uncharacterized protein</fullName>
    </submittedName>
</protein>
<gene>
    <name evidence="2" type="ORF">WJX72_006742</name>
</gene>
<evidence type="ECO:0000256" key="1">
    <source>
        <dbReference type="SAM" id="MobiDB-lite"/>
    </source>
</evidence>
<feature type="compositionally biased region" description="Polar residues" evidence="1">
    <location>
        <begin position="24"/>
        <end position="42"/>
    </location>
</feature>
<keyword evidence="3" id="KW-1185">Reference proteome</keyword>
<name>A0AAW1QR98_9CHLO</name>
<reference evidence="2 3" key="1">
    <citation type="journal article" date="2024" name="Nat. Commun.">
        <title>Phylogenomics reveals the evolutionary origins of lichenization in chlorophyte algae.</title>
        <authorList>
            <person name="Puginier C."/>
            <person name="Libourel C."/>
            <person name="Otte J."/>
            <person name="Skaloud P."/>
            <person name="Haon M."/>
            <person name="Grisel S."/>
            <person name="Petersen M."/>
            <person name="Berrin J.G."/>
            <person name="Delaux P.M."/>
            <person name="Dal Grande F."/>
            <person name="Keller J."/>
        </authorList>
    </citation>
    <scope>NUCLEOTIDE SEQUENCE [LARGE SCALE GENOMIC DNA]</scope>
    <source>
        <strain evidence="2 3">SAG 2043</strain>
    </source>
</reference>
<accession>A0AAW1QR98</accession>